<evidence type="ECO:0000313" key="5">
    <source>
        <dbReference type="EMBL" id="KAL3823057.1"/>
    </source>
</evidence>
<comment type="caution">
    <text evidence="5">The sequence shown here is derived from an EMBL/GenBank/DDBJ whole genome shotgun (WGS) entry which is preliminary data.</text>
</comment>
<keyword evidence="2" id="KW-0479">Metal-binding</keyword>
<dbReference type="InterPro" id="IPR042277">
    <property type="entry name" value="IST1-like"/>
</dbReference>
<evidence type="ECO:0000313" key="6">
    <source>
        <dbReference type="Proteomes" id="UP001530377"/>
    </source>
</evidence>
<dbReference type="InterPro" id="IPR001841">
    <property type="entry name" value="Znf_RING"/>
</dbReference>
<dbReference type="GO" id="GO:0008270">
    <property type="term" value="F:zinc ion binding"/>
    <property type="evidence" value="ECO:0007669"/>
    <property type="project" value="UniProtKB-KW"/>
</dbReference>
<keyword evidence="2" id="KW-0863">Zinc-finger</keyword>
<protein>
    <recommendedName>
        <fullName evidence="4">RING-type domain-containing protein</fullName>
    </recommendedName>
</protein>
<reference evidence="5 6" key="1">
    <citation type="submission" date="2024-10" db="EMBL/GenBank/DDBJ databases">
        <title>Updated reference genomes for cyclostephanoid diatoms.</title>
        <authorList>
            <person name="Roberts W.R."/>
            <person name="Alverson A.J."/>
        </authorList>
    </citation>
    <scope>NUCLEOTIDE SEQUENCE [LARGE SCALE GENOMIC DNA]</scope>
    <source>
        <strain evidence="5 6">AJA228-03</strain>
    </source>
</reference>
<dbReference type="AlphaFoldDB" id="A0ABD3SFG5"/>
<dbReference type="InterPro" id="IPR005061">
    <property type="entry name" value="Ist1"/>
</dbReference>
<name>A0ABD3SFG5_9STRA</name>
<evidence type="ECO:0000256" key="2">
    <source>
        <dbReference type="PROSITE-ProRule" id="PRU00175"/>
    </source>
</evidence>
<comment type="similarity">
    <text evidence="1">Belongs to the IST1 family.</text>
</comment>
<dbReference type="SMART" id="SM00184">
    <property type="entry name" value="RING"/>
    <property type="match status" value="1"/>
</dbReference>
<dbReference type="FunFam" id="1.20.1260.60:FF:000002">
    <property type="entry name" value="Vacuolar protein sorting-associated protein IST1"/>
    <property type="match status" value="1"/>
</dbReference>
<dbReference type="SUPFAM" id="SSF57850">
    <property type="entry name" value="RING/U-box"/>
    <property type="match status" value="1"/>
</dbReference>
<dbReference type="PROSITE" id="PS50089">
    <property type="entry name" value="ZF_RING_2"/>
    <property type="match status" value="1"/>
</dbReference>
<evidence type="ECO:0000259" key="4">
    <source>
        <dbReference type="PROSITE" id="PS50089"/>
    </source>
</evidence>
<dbReference type="InterPro" id="IPR013083">
    <property type="entry name" value="Znf_RING/FYVE/PHD"/>
</dbReference>
<dbReference type="Gene3D" id="3.30.40.10">
    <property type="entry name" value="Zinc/RING finger domain, C3HC4 (zinc finger)"/>
    <property type="match status" value="1"/>
</dbReference>
<dbReference type="EMBL" id="JALLPB020000047">
    <property type="protein sequence ID" value="KAL3823057.1"/>
    <property type="molecule type" value="Genomic_DNA"/>
</dbReference>
<dbReference type="Proteomes" id="UP001530377">
    <property type="component" value="Unassembled WGS sequence"/>
</dbReference>
<evidence type="ECO:0000256" key="1">
    <source>
        <dbReference type="ARBA" id="ARBA00005536"/>
    </source>
</evidence>
<keyword evidence="6" id="KW-1185">Reference proteome</keyword>
<dbReference type="Gene3D" id="1.20.1260.60">
    <property type="entry name" value="Vacuolar protein sorting-associated protein Ist1"/>
    <property type="match status" value="1"/>
</dbReference>
<proteinExistence type="inferred from homology"/>
<evidence type="ECO:0000256" key="3">
    <source>
        <dbReference type="SAM" id="MobiDB-lite"/>
    </source>
</evidence>
<gene>
    <name evidence="5" type="ORF">ACHAXA_011109</name>
</gene>
<feature type="compositionally biased region" description="Acidic residues" evidence="3">
    <location>
        <begin position="295"/>
        <end position="304"/>
    </location>
</feature>
<dbReference type="PANTHER" id="PTHR12161">
    <property type="entry name" value="IST1 FAMILY MEMBER"/>
    <property type="match status" value="1"/>
</dbReference>
<accession>A0ABD3SFG5</accession>
<organism evidence="5 6">
    <name type="scientific">Cyclostephanos tholiformis</name>
    <dbReference type="NCBI Taxonomy" id="382380"/>
    <lineage>
        <taxon>Eukaryota</taxon>
        <taxon>Sar</taxon>
        <taxon>Stramenopiles</taxon>
        <taxon>Ochrophyta</taxon>
        <taxon>Bacillariophyta</taxon>
        <taxon>Coscinodiscophyceae</taxon>
        <taxon>Thalassiosirophycidae</taxon>
        <taxon>Stephanodiscales</taxon>
        <taxon>Stephanodiscaceae</taxon>
        <taxon>Cyclostephanos</taxon>
    </lineage>
</organism>
<dbReference type="Pfam" id="PF13920">
    <property type="entry name" value="zf-C3HC4_3"/>
    <property type="match status" value="1"/>
</dbReference>
<keyword evidence="2" id="KW-0862">Zinc</keyword>
<dbReference type="PANTHER" id="PTHR12161:SF5">
    <property type="entry name" value="IST1 HOMOLOG"/>
    <property type="match status" value="1"/>
</dbReference>
<dbReference type="Pfam" id="PF03398">
    <property type="entry name" value="Ist1"/>
    <property type="match status" value="1"/>
</dbReference>
<feature type="region of interest" description="Disordered" evidence="3">
    <location>
        <begin position="276"/>
        <end position="328"/>
    </location>
</feature>
<sequence length="427" mass="46799">MSMLLRGYSESKLKSQLKMAMIRLSMGANRKSAMSRQARFDIVKMLEEVPSNEESALIGAEALIRDEDAIEAYEILVLHCELLSERVRLLSNGGTTCPSDLVESVSTLIWASNALDVSELVEVRKQFRCRYGREFVEDAMRNGAGGRARVVNERVVSKFSCVPPSSERVRSTLVAIANERGLTWRPRKTAAAGAAAMPPKSGEMMHGPTKADVAGGRGGDEDVFVAYAPLAPSVGTTTTRATIGREQRRPVLKVDDDIEEEGDIFFVARRYMPHAAVKKSRTPPSAGEGGGDLHDGDDDDDDIDDRGGGRANRGRRHVGTQDDVPPSLHSIQRSSLLANDVPSPTSEEAAAGLSRLRLDETVEPARRGVEEEENLCIVCEDSKKQVILLPCKHMCLCKNCASEHIPDTLTECPMCRAKIEDSMEVYW</sequence>
<feature type="domain" description="RING-type" evidence="4">
    <location>
        <begin position="376"/>
        <end position="416"/>
    </location>
</feature>